<organism evidence="2 3">
    <name type="scientific">Photobacterium aphoticum</name>
    <dbReference type="NCBI Taxonomy" id="754436"/>
    <lineage>
        <taxon>Bacteria</taxon>
        <taxon>Pseudomonadati</taxon>
        <taxon>Pseudomonadota</taxon>
        <taxon>Gammaproteobacteria</taxon>
        <taxon>Vibrionales</taxon>
        <taxon>Vibrionaceae</taxon>
        <taxon>Photobacterium</taxon>
    </lineage>
</organism>
<keyword evidence="1" id="KW-0175">Coiled coil</keyword>
<dbReference type="STRING" id="754436.JCM19237_766"/>
<feature type="coiled-coil region" evidence="1">
    <location>
        <begin position="96"/>
        <end position="159"/>
    </location>
</feature>
<reference evidence="2 3" key="1">
    <citation type="journal article" date="2014" name="Genome Announc.">
        <title>Draft Genome Sequences of Two Vibrionaceae Species, Vibrio ponticus C121 and Photobacterium aphoticum C119, Isolated as Coral Reef Microbiota.</title>
        <authorList>
            <person name="Al-saari N."/>
            <person name="Meirelles P.M."/>
            <person name="Mino S."/>
            <person name="Suda W."/>
            <person name="Oshima K."/>
            <person name="Hattori M."/>
            <person name="Ohkuma M."/>
            <person name="Thompson F.L."/>
            <person name="Gomez-Gil B."/>
            <person name="Sawabe T."/>
            <person name="Sawabe T."/>
        </authorList>
    </citation>
    <scope>NUCLEOTIDE SEQUENCE [LARGE SCALE GENOMIC DNA]</scope>
    <source>
        <strain evidence="2 3">JCM 19237</strain>
    </source>
</reference>
<dbReference type="eggNOG" id="COG0330">
    <property type="taxonomic scope" value="Bacteria"/>
</dbReference>
<evidence type="ECO:0000313" key="3">
    <source>
        <dbReference type="Proteomes" id="UP000029227"/>
    </source>
</evidence>
<dbReference type="EMBL" id="BBMN01000027">
    <property type="protein sequence ID" value="GAL08513.1"/>
    <property type="molecule type" value="Genomic_DNA"/>
</dbReference>
<sequence length="217" mass="24609">MEERTLVEGLRSAKVLSREIQESLPLQVSLTSIGIEVSEFSVTNIQPSPEATKALEAEAREEMLKQADNAIYSRRLASIQQEQQVKERELDTEQAVNAKQQMLEKQKLEAKREQQRQQFSIEQEKIAAQTQNEQERAQLVDLENSNNNARADANAYSIERTLKAYEVIDSERLKIMSQSGLAPEQLIAQAIENLTRGDNKVGSLNFSPELLQMLTKH</sequence>
<accession>A0A090R207</accession>
<protein>
    <submittedName>
        <fullName evidence="2">NrtR-regulated hypothetical OrfX</fullName>
    </submittedName>
</protein>
<proteinExistence type="predicted"/>
<evidence type="ECO:0000256" key="1">
    <source>
        <dbReference type="SAM" id="Coils"/>
    </source>
</evidence>
<name>A0A090R207_9GAMM</name>
<dbReference type="AlphaFoldDB" id="A0A090R207"/>
<gene>
    <name evidence="2" type="ORF">JCM19237_766</name>
</gene>
<evidence type="ECO:0000313" key="2">
    <source>
        <dbReference type="EMBL" id="GAL08513.1"/>
    </source>
</evidence>
<dbReference type="Proteomes" id="UP000029227">
    <property type="component" value="Unassembled WGS sequence"/>
</dbReference>
<comment type="caution">
    <text evidence="2">The sequence shown here is derived from an EMBL/GenBank/DDBJ whole genome shotgun (WGS) entry which is preliminary data.</text>
</comment>